<feature type="transmembrane region" description="Helical" evidence="6">
    <location>
        <begin position="304"/>
        <end position="327"/>
    </location>
</feature>
<dbReference type="InterPro" id="IPR051125">
    <property type="entry name" value="ABC-4/HrtB_transporter"/>
</dbReference>
<proteinExistence type="predicted"/>
<dbReference type="PANTHER" id="PTHR43738:SF2">
    <property type="entry name" value="ABC TRANSPORTER PERMEASE"/>
    <property type="match status" value="1"/>
</dbReference>
<evidence type="ECO:0000256" key="1">
    <source>
        <dbReference type="ARBA" id="ARBA00004651"/>
    </source>
</evidence>
<reference evidence="10" key="1">
    <citation type="submission" date="2023-07" db="EMBL/GenBank/DDBJ databases">
        <authorList>
            <person name="Haufschild T."/>
            <person name="Kallscheuer N."/>
            <person name="Hammer J."/>
            <person name="Kohn T."/>
            <person name="Kabuu M."/>
            <person name="Jogler M."/>
            <person name="Wohfarth N."/>
            <person name="Heuer A."/>
            <person name="Rohde M."/>
            <person name="van Teeseling M.C.F."/>
            <person name="Jogler C."/>
        </authorList>
    </citation>
    <scope>NUCLEOTIDE SEQUENCE</scope>
    <source>
        <strain evidence="9">Strain 138</strain>
        <strain evidence="10">Strain 318</strain>
    </source>
</reference>
<evidence type="ECO:0000256" key="4">
    <source>
        <dbReference type="ARBA" id="ARBA00022989"/>
    </source>
</evidence>
<evidence type="ECO:0000313" key="10">
    <source>
        <dbReference type="EMBL" id="WKW16122.1"/>
    </source>
</evidence>
<dbReference type="Proteomes" id="UP001229955">
    <property type="component" value="Chromosome"/>
</dbReference>
<dbReference type="InterPro" id="IPR003838">
    <property type="entry name" value="ABC3_permease_C"/>
</dbReference>
<dbReference type="Pfam" id="PF02687">
    <property type="entry name" value="FtsX"/>
    <property type="match status" value="1"/>
</dbReference>
<dbReference type="EMBL" id="CP130613">
    <property type="protein sequence ID" value="WKW16122.1"/>
    <property type="molecule type" value="Genomic_DNA"/>
</dbReference>
<feature type="domain" description="MacB-like periplasmic core" evidence="8">
    <location>
        <begin position="17"/>
        <end position="233"/>
    </location>
</feature>
<protein>
    <submittedName>
        <fullName evidence="10">ABC transporter permease</fullName>
    </submittedName>
</protein>
<dbReference type="InterPro" id="IPR025857">
    <property type="entry name" value="MacB_PCD"/>
</dbReference>
<dbReference type="PANTHER" id="PTHR43738">
    <property type="entry name" value="ABC TRANSPORTER, MEMBRANE PROTEIN"/>
    <property type="match status" value="1"/>
</dbReference>
<evidence type="ECO:0000259" key="8">
    <source>
        <dbReference type="Pfam" id="PF12704"/>
    </source>
</evidence>
<keyword evidence="11" id="KW-1185">Reference proteome</keyword>
<evidence type="ECO:0000256" key="3">
    <source>
        <dbReference type="ARBA" id="ARBA00022692"/>
    </source>
</evidence>
<evidence type="ECO:0000256" key="5">
    <source>
        <dbReference type="ARBA" id="ARBA00023136"/>
    </source>
</evidence>
<feature type="transmembrane region" description="Helical" evidence="6">
    <location>
        <begin position="359"/>
        <end position="378"/>
    </location>
</feature>
<evidence type="ECO:0000256" key="6">
    <source>
        <dbReference type="SAM" id="Phobius"/>
    </source>
</evidence>
<sequence>MLMRLAIATLWRRRARTALTTAGVAVAAAMLLDMVMLGSGMRESFRGFLEQQDYHLRMTPRGTMPFDSEATIGGATALLARVASDPDVAGVAPVLGGKLFVPRGDSVVSGFALGIAPGIQADYVIAEGREIAAPNETVWNGALLEAAGRRVGDTVRVSAGYDPQLRRFTGARELVIVGRGRFVMLSGGELAGALMLETLQAMGGADRGDRISVALVRVRDGASADSVAARLERSEPQMSAISTEAALRFVDERLGYFRQLAFILASVSLAVGFLLVTTLVTVSVNERIGEIAVLRAIGVARWRIVAQVMVEGVALSTVGAVMGLGLGLVTAKWLNGILASFPGLPAAFDFFLFEPAAAYKALGLLVLCGILAGVWPAWRASTLPIAKTLREEAVA</sequence>
<gene>
    <name evidence="9" type="ORF">Strain138_002532</name>
    <name evidence="10" type="ORF">Strain318_002532</name>
</gene>
<keyword evidence="4 6" id="KW-1133">Transmembrane helix</keyword>
<dbReference type="Pfam" id="PF12704">
    <property type="entry name" value="MacB_PCD"/>
    <property type="match status" value="1"/>
</dbReference>
<organism evidence="10 11">
    <name type="scientific">Pseudogemmatithrix spongiicola</name>
    <dbReference type="NCBI Taxonomy" id="3062599"/>
    <lineage>
        <taxon>Bacteria</taxon>
        <taxon>Pseudomonadati</taxon>
        <taxon>Gemmatimonadota</taxon>
        <taxon>Gemmatimonadia</taxon>
        <taxon>Gemmatimonadales</taxon>
        <taxon>Gemmatimonadaceae</taxon>
        <taxon>Pseudogemmatithrix</taxon>
    </lineage>
</organism>
<dbReference type="KEGG" id="pspc:Strain318_002532"/>
<evidence type="ECO:0000313" key="11">
    <source>
        <dbReference type="Proteomes" id="UP001229955"/>
    </source>
</evidence>
<keyword evidence="2" id="KW-1003">Cell membrane</keyword>
<evidence type="ECO:0000313" key="9">
    <source>
        <dbReference type="EMBL" id="WKW13215.1"/>
    </source>
</evidence>
<evidence type="ECO:0000256" key="2">
    <source>
        <dbReference type="ARBA" id="ARBA00022475"/>
    </source>
</evidence>
<accession>A0AA49Q6L2</accession>
<keyword evidence="5 6" id="KW-0472">Membrane</keyword>
<name>A0AA49Q8H7_9BACT</name>
<dbReference type="RefSeq" id="WP_367886075.1">
    <property type="nucleotide sequence ID" value="NZ_CP130612.1"/>
</dbReference>
<accession>A0AA49Q8H7</accession>
<keyword evidence="3 6" id="KW-0812">Transmembrane</keyword>
<dbReference type="AlphaFoldDB" id="A0AA49Q8H7"/>
<dbReference type="GO" id="GO:0005886">
    <property type="term" value="C:plasma membrane"/>
    <property type="evidence" value="ECO:0007669"/>
    <property type="project" value="UniProtKB-SubCell"/>
</dbReference>
<evidence type="ECO:0000259" key="7">
    <source>
        <dbReference type="Pfam" id="PF02687"/>
    </source>
</evidence>
<feature type="transmembrane region" description="Helical" evidence="6">
    <location>
        <begin position="260"/>
        <end position="284"/>
    </location>
</feature>
<dbReference type="EMBL" id="CP130612">
    <property type="protein sequence ID" value="WKW13215.1"/>
    <property type="molecule type" value="Genomic_DNA"/>
</dbReference>
<feature type="domain" description="ABC3 transporter permease C-terminal" evidence="7">
    <location>
        <begin position="263"/>
        <end position="384"/>
    </location>
</feature>
<comment type="subcellular location">
    <subcellularLocation>
        <location evidence="1">Cell membrane</location>
        <topology evidence="1">Multi-pass membrane protein</topology>
    </subcellularLocation>
</comment>